<name>A0A0C1U428_9CLOT</name>
<dbReference type="RefSeq" id="WP_039633990.1">
    <property type="nucleotide sequence ID" value="NZ_AYSO01000017.1"/>
</dbReference>
<accession>A0A0C1U428</accession>
<protein>
    <submittedName>
        <fullName evidence="1">Uncharacterized protein</fullName>
    </submittedName>
</protein>
<reference evidence="1 2" key="1">
    <citation type="journal article" date="2015" name="Infect. Genet. Evol.">
        <title>Genomic sequences of six botulinum neurotoxin-producing strains representing three clostridial species illustrate the mobility and diversity of botulinum neurotoxin genes.</title>
        <authorList>
            <person name="Smith T.J."/>
            <person name="Hill K.K."/>
            <person name="Xie G."/>
            <person name="Foley B.T."/>
            <person name="Williamson C.H."/>
            <person name="Foster J.T."/>
            <person name="Johnson S.L."/>
            <person name="Chertkov O."/>
            <person name="Teshima H."/>
            <person name="Gibbons H.S."/>
            <person name="Johnsky L.A."/>
            <person name="Karavis M.A."/>
            <person name="Smith L.A."/>
        </authorList>
    </citation>
    <scope>NUCLEOTIDE SEQUENCE [LARGE SCALE GENOMIC DNA]</scope>
    <source>
        <strain evidence="1 2">CDC 2741</strain>
    </source>
</reference>
<dbReference type="AlphaFoldDB" id="A0A0C1U428"/>
<sequence length="78" mass="8993">MSSYNDNEIKSIVCSIMKSDKFVLFPIIQEEQYMIYEINIKGDKYATFKLSKENISANANVIEKGVLESGEYWTIEAE</sequence>
<proteinExistence type="predicted"/>
<comment type="caution">
    <text evidence="1">The sequence shown here is derived from an EMBL/GenBank/DDBJ whole genome shotgun (WGS) entry which is preliminary data.</text>
</comment>
<gene>
    <name evidence="1" type="ORF">U732_2009</name>
</gene>
<evidence type="ECO:0000313" key="2">
    <source>
        <dbReference type="Proteomes" id="UP000031366"/>
    </source>
</evidence>
<dbReference type="EMBL" id="AYSO01000017">
    <property type="protein sequence ID" value="KIE46288.1"/>
    <property type="molecule type" value="Genomic_DNA"/>
</dbReference>
<dbReference type="OrthoDB" id="9921121at2"/>
<organism evidence="1 2">
    <name type="scientific">Clostridium argentinense CDC 2741</name>
    <dbReference type="NCBI Taxonomy" id="1418104"/>
    <lineage>
        <taxon>Bacteria</taxon>
        <taxon>Bacillati</taxon>
        <taxon>Bacillota</taxon>
        <taxon>Clostridia</taxon>
        <taxon>Eubacteriales</taxon>
        <taxon>Clostridiaceae</taxon>
        <taxon>Clostridium</taxon>
    </lineage>
</organism>
<evidence type="ECO:0000313" key="1">
    <source>
        <dbReference type="EMBL" id="KIE46288.1"/>
    </source>
</evidence>
<keyword evidence="2" id="KW-1185">Reference proteome</keyword>
<dbReference type="Proteomes" id="UP000031366">
    <property type="component" value="Unassembled WGS sequence"/>
</dbReference>